<protein>
    <submittedName>
        <fullName evidence="2">Uncharacterized protein</fullName>
    </submittedName>
</protein>
<gene>
    <name evidence="2" type="ORF">G3I71_13120</name>
</gene>
<keyword evidence="1" id="KW-0812">Transmembrane</keyword>
<dbReference type="AlphaFoldDB" id="A0A6B3BQX9"/>
<keyword evidence="1" id="KW-1133">Transmembrane helix</keyword>
<evidence type="ECO:0000313" key="2">
    <source>
        <dbReference type="EMBL" id="NEC86738.1"/>
    </source>
</evidence>
<proteinExistence type="predicted"/>
<reference evidence="2" key="1">
    <citation type="submission" date="2020-01" db="EMBL/GenBank/DDBJ databases">
        <title>Insect and environment-associated Actinomycetes.</title>
        <authorList>
            <person name="Currrie C."/>
            <person name="Chevrette M."/>
            <person name="Carlson C."/>
            <person name="Stubbendieck R."/>
            <person name="Wendt-Pienkowski E."/>
        </authorList>
    </citation>
    <scope>NUCLEOTIDE SEQUENCE</scope>
    <source>
        <strain evidence="2">SID12501</strain>
    </source>
</reference>
<accession>A0A6B3BQX9</accession>
<comment type="caution">
    <text evidence="2">The sequence shown here is derived from an EMBL/GenBank/DDBJ whole genome shotgun (WGS) entry which is preliminary data.</text>
</comment>
<dbReference type="EMBL" id="JAAGLU010000009">
    <property type="protein sequence ID" value="NEC86738.1"/>
    <property type="molecule type" value="Genomic_DNA"/>
</dbReference>
<keyword evidence="1" id="KW-0472">Membrane</keyword>
<sequence length="281" mass="29912">MMSADREKNQDMAHGDTAHTDITFLLAGAADEVEIGIAPYQAVVRGGRRRRARRWAVASAAALVIAASTGTLALAGIGDGNGDGVNQAAIQPQTAEERHVYEPQRTTIATGTDRGVEWRVTIDIWGAPRNEAEAVRQFDSMAEEGVSPPDAKIPKDLVGKGFFVVHRVVGGSGTQVMFGEIDKTNTMSGTDLQSAAMPLERNDTLKVGAVHRLVIGEVAPTARTVTCTWDDGTTSVARKVPANYELNSEEPVIRPVAGSQAAWFVCLGGEERAFKSVKVTG</sequence>
<evidence type="ECO:0000256" key="1">
    <source>
        <dbReference type="SAM" id="Phobius"/>
    </source>
</evidence>
<organism evidence="2">
    <name type="scientific">Streptomyces sp. SID12501</name>
    <dbReference type="NCBI Taxonomy" id="2706042"/>
    <lineage>
        <taxon>Bacteria</taxon>
        <taxon>Bacillati</taxon>
        <taxon>Actinomycetota</taxon>
        <taxon>Actinomycetes</taxon>
        <taxon>Kitasatosporales</taxon>
        <taxon>Streptomycetaceae</taxon>
        <taxon>Streptomyces</taxon>
    </lineage>
</organism>
<feature type="transmembrane region" description="Helical" evidence="1">
    <location>
        <begin position="55"/>
        <end position="77"/>
    </location>
</feature>
<name>A0A6B3BQX9_9ACTN</name>